<evidence type="ECO:0000313" key="4">
    <source>
        <dbReference type="EMBL" id="GAB1309934.1"/>
    </source>
</evidence>
<dbReference type="SUPFAM" id="SSF57701">
    <property type="entry name" value="Zn2/Cys6 DNA-binding domain"/>
    <property type="match status" value="1"/>
</dbReference>
<keyword evidence="1" id="KW-0539">Nucleus</keyword>
<organism evidence="4 5">
    <name type="scientific">Madurella fahalii</name>
    <dbReference type="NCBI Taxonomy" id="1157608"/>
    <lineage>
        <taxon>Eukaryota</taxon>
        <taxon>Fungi</taxon>
        <taxon>Dikarya</taxon>
        <taxon>Ascomycota</taxon>
        <taxon>Pezizomycotina</taxon>
        <taxon>Sordariomycetes</taxon>
        <taxon>Sordariomycetidae</taxon>
        <taxon>Sordariales</taxon>
        <taxon>Sordariales incertae sedis</taxon>
        <taxon>Madurella</taxon>
    </lineage>
</organism>
<evidence type="ECO:0000256" key="1">
    <source>
        <dbReference type="ARBA" id="ARBA00023242"/>
    </source>
</evidence>
<evidence type="ECO:0000259" key="3">
    <source>
        <dbReference type="PROSITE" id="PS50048"/>
    </source>
</evidence>
<dbReference type="Pfam" id="PF00172">
    <property type="entry name" value="Zn_clus"/>
    <property type="match status" value="1"/>
</dbReference>
<sequence>MPRRFHRKSRFGCTECRKRRIKCDENEPICGRCTRTRSNCHYPSVQTNPKSPPSAFDVSETPSPRGAGDSSAPQPSFDLLDMTLMHHYATDTCKHLFMGARQIQVWQHDIPALAASNAVLLHGILAVTAIHYGRREPTWRDLCRSRSLHHHALGLPKFREMVASASCETAPVIVAYAILLSLWVYAFPEVAAEQQSLDDILAMVEVIRGARKVFRLYKDTVMQSPMSVFLGPPFPAPVLGGQVSSVRQALQRLRDQVHHESDKGAVQQLQMFLDRYGAGLDHNRFAAAWMASVEDDYWARLRDNQPHAVLVFAYSTLLVRASEHECWWIWGWSERILRACSDIMSLQEVATVDWAYHEHQIRAGADELAYIARSTQA</sequence>
<keyword evidence="4" id="KW-0238">DNA-binding</keyword>
<dbReference type="PROSITE" id="PS00463">
    <property type="entry name" value="ZN2_CY6_FUNGAL_1"/>
    <property type="match status" value="1"/>
</dbReference>
<dbReference type="GeneID" id="98170889"/>
<comment type="caution">
    <text evidence="4">The sequence shown here is derived from an EMBL/GenBank/DDBJ whole genome shotgun (WGS) entry which is preliminary data.</text>
</comment>
<dbReference type="InterPro" id="IPR036864">
    <property type="entry name" value="Zn2-C6_fun-type_DNA-bd_sf"/>
</dbReference>
<feature type="domain" description="Zn(2)-C6 fungal-type" evidence="3">
    <location>
        <begin position="12"/>
        <end position="42"/>
    </location>
</feature>
<gene>
    <name evidence="4" type="ORF">MFIFM68171_00144</name>
</gene>
<dbReference type="SMART" id="SM00066">
    <property type="entry name" value="GAL4"/>
    <property type="match status" value="1"/>
</dbReference>
<dbReference type="InterPro" id="IPR053157">
    <property type="entry name" value="Sterol_Uptake_Regulator"/>
</dbReference>
<dbReference type="PANTHER" id="PTHR47784:SF5">
    <property type="entry name" value="STEROL UPTAKE CONTROL PROTEIN 2"/>
    <property type="match status" value="1"/>
</dbReference>
<dbReference type="PANTHER" id="PTHR47784">
    <property type="entry name" value="STEROL UPTAKE CONTROL PROTEIN 2"/>
    <property type="match status" value="1"/>
</dbReference>
<protein>
    <submittedName>
        <fullName evidence="4">Zn2 cys6 dna-binding</fullName>
    </submittedName>
</protein>
<dbReference type="Proteomes" id="UP001628179">
    <property type="component" value="Unassembled WGS sequence"/>
</dbReference>
<reference evidence="4 5" key="1">
    <citation type="submission" date="2024-09" db="EMBL/GenBank/DDBJ databases">
        <title>Itraconazole resistance in Madurella fahalii resulting from another homologue of gene encoding cytochrome P450 14-alpha sterol demethylase (CYP51).</title>
        <authorList>
            <person name="Yoshioka I."/>
            <person name="Fahal A.H."/>
            <person name="Kaneko S."/>
            <person name="Yaguchi T."/>
        </authorList>
    </citation>
    <scope>NUCLEOTIDE SEQUENCE [LARGE SCALE GENOMIC DNA]</scope>
    <source>
        <strain evidence="4 5">IFM 68171</strain>
    </source>
</reference>
<dbReference type="Gene3D" id="4.10.240.10">
    <property type="entry name" value="Zn(2)-C6 fungal-type DNA-binding domain"/>
    <property type="match status" value="1"/>
</dbReference>
<dbReference type="EMBL" id="BAAFSV010000001">
    <property type="protein sequence ID" value="GAB1309934.1"/>
    <property type="molecule type" value="Genomic_DNA"/>
</dbReference>
<dbReference type="CDD" id="cd00067">
    <property type="entry name" value="GAL4"/>
    <property type="match status" value="1"/>
</dbReference>
<dbReference type="GO" id="GO:0003677">
    <property type="term" value="F:DNA binding"/>
    <property type="evidence" value="ECO:0007669"/>
    <property type="project" value="UniProtKB-KW"/>
</dbReference>
<proteinExistence type="predicted"/>
<accession>A0ABQ0FWQ3</accession>
<evidence type="ECO:0000313" key="5">
    <source>
        <dbReference type="Proteomes" id="UP001628179"/>
    </source>
</evidence>
<keyword evidence="5" id="KW-1185">Reference proteome</keyword>
<dbReference type="PROSITE" id="PS50048">
    <property type="entry name" value="ZN2_CY6_FUNGAL_2"/>
    <property type="match status" value="1"/>
</dbReference>
<name>A0ABQ0FWQ3_9PEZI</name>
<dbReference type="RefSeq" id="XP_070911667.1">
    <property type="nucleotide sequence ID" value="XM_071055566.1"/>
</dbReference>
<evidence type="ECO:0000256" key="2">
    <source>
        <dbReference type="SAM" id="MobiDB-lite"/>
    </source>
</evidence>
<feature type="region of interest" description="Disordered" evidence="2">
    <location>
        <begin position="41"/>
        <end position="73"/>
    </location>
</feature>
<dbReference type="InterPro" id="IPR001138">
    <property type="entry name" value="Zn2Cys6_DnaBD"/>
</dbReference>